<dbReference type="Pfam" id="PF00581">
    <property type="entry name" value="Rhodanese"/>
    <property type="match status" value="1"/>
</dbReference>
<evidence type="ECO:0000259" key="1">
    <source>
        <dbReference type="PROSITE" id="PS50206"/>
    </source>
</evidence>
<gene>
    <name evidence="2" type="ORF">AWC12_20350</name>
</gene>
<dbReference type="Proteomes" id="UP000193622">
    <property type="component" value="Unassembled WGS sequence"/>
</dbReference>
<dbReference type="AlphaFoldDB" id="A0A1X1WG00"/>
<proteinExistence type="predicted"/>
<keyword evidence="2" id="KW-0808">Transferase</keyword>
<dbReference type="SMART" id="SM00450">
    <property type="entry name" value="RHOD"/>
    <property type="match status" value="1"/>
</dbReference>
<dbReference type="InterPro" id="IPR001763">
    <property type="entry name" value="Rhodanese-like_dom"/>
</dbReference>
<sequence length="217" mass="23049">MVGNIPPAVSSLASVPQYERTLAMTAPTTIDSQTLDEMLGSQRPPRVLDVRTPGEFETAHIAGAYNVPLDLLREHRDEIIKHLDEDVVLVCRSGQRAAQAEETLRNAGLANVHILDGGITAWEAKGYAVNRGAQRWDLERQVRLVAGSLVLASIAGSIAVPKLKWLAGMVGGGLTFAALSNTCAMGAALSKLPYNRGPGCDAQTVVSQLVGSTPKEN</sequence>
<dbReference type="CDD" id="cd00158">
    <property type="entry name" value="RHOD"/>
    <property type="match status" value="1"/>
</dbReference>
<reference evidence="2 3" key="1">
    <citation type="submission" date="2016-01" db="EMBL/GenBank/DDBJ databases">
        <title>The new phylogeny of the genus Mycobacterium.</title>
        <authorList>
            <person name="Tarcisio F."/>
            <person name="Conor M."/>
            <person name="Antonella G."/>
            <person name="Elisabetta G."/>
            <person name="Giulia F.S."/>
            <person name="Sara T."/>
            <person name="Anna F."/>
            <person name="Clotilde B."/>
            <person name="Roberto B."/>
            <person name="Veronica D.S."/>
            <person name="Fabio R."/>
            <person name="Monica P."/>
            <person name="Olivier J."/>
            <person name="Enrico T."/>
            <person name="Nicola S."/>
        </authorList>
    </citation>
    <scope>NUCLEOTIDE SEQUENCE [LARGE SCALE GENOMIC DNA]</scope>
    <source>
        <strain evidence="2 3">DSM 45541</strain>
    </source>
</reference>
<accession>A0A1X1WG00</accession>
<comment type="caution">
    <text evidence="2">The sequence shown here is derived from an EMBL/GenBank/DDBJ whole genome shotgun (WGS) entry which is preliminary data.</text>
</comment>
<dbReference type="Gene3D" id="3.40.250.10">
    <property type="entry name" value="Rhodanese-like domain"/>
    <property type="match status" value="1"/>
</dbReference>
<dbReference type="Pfam" id="PF11127">
    <property type="entry name" value="YgaP-like_TM"/>
    <property type="match status" value="1"/>
</dbReference>
<protein>
    <submittedName>
        <fullName evidence="2">Sulfurtransferase</fullName>
    </submittedName>
</protein>
<evidence type="ECO:0000313" key="2">
    <source>
        <dbReference type="EMBL" id="ORV85468.1"/>
    </source>
</evidence>
<name>A0A1X1WG00_MYCIR</name>
<dbReference type="InterPro" id="IPR036873">
    <property type="entry name" value="Rhodanese-like_dom_sf"/>
</dbReference>
<feature type="domain" description="Rhodanese" evidence="1">
    <location>
        <begin position="41"/>
        <end position="131"/>
    </location>
</feature>
<dbReference type="GO" id="GO:0016740">
    <property type="term" value="F:transferase activity"/>
    <property type="evidence" value="ECO:0007669"/>
    <property type="project" value="UniProtKB-KW"/>
</dbReference>
<organism evidence="2 3">
    <name type="scientific">Mycolicibacterium iranicum</name>
    <name type="common">Mycobacterium iranicum</name>
    <dbReference type="NCBI Taxonomy" id="912594"/>
    <lineage>
        <taxon>Bacteria</taxon>
        <taxon>Bacillati</taxon>
        <taxon>Actinomycetota</taxon>
        <taxon>Actinomycetes</taxon>
        <taxon>Mycobacteriales</taxon>
        <taxon>Mycobacteriaceae</taxon>
        <taxon>Mycolicibacterium</taxon>
    </lineage>
</organism>
<evidence type="ECO:0000313" key="3">
    <source>
        <dbReference type="Proteomes" id="UP000193622"/>
    </source>
</evidence>
<dbReference type="SUPFAM" id="SSF52821">
    <property type="entry name" value="Rhodanese/Cell cycle control phosphatase"/>
    <property type="match status" value="1"/>
</dbReference>
<dbReference type="InterPro" id="IPR021309">
    <property type="entry name" value="YgaP-like_TM"/>
</dbReference>
<dbReference type="InterPro" id="IPR050229">
    <property type="entry name" value="GlpE_sulfurtransferase"/>
</dbReference>
<dbReference type="EMBL" id="LQPC01000041">
    <property type="protein sequence ID" value="ORV85468.1"/>
    <property type="molecule type" value="Genomic_DNA"/>
</dbReference>
<dbReference type="PANTHER" id="PTHR43031:SF1">
    <property type="entry name" value="PYRIDINE NUCLEOTIDE-DISULPHIDE OXIDOREDUCTASE"/>
    <property type="match status" value="1"/>
</dbReference>
<dbReference type="Gene3D" id="6.10.140.1340">
    <property type="match status" value="1"/>
</dbReference>
<dbReference type="PANTHER" id="PTHR43031">
    <property type="entry name" value="FAD-DEPENDENT OXIDOREDUCTASE"/>
    <property type="match status" value="1"/>
</dbReference>
<dbReference type="PROSITE" id="PS50206">
    <property type="entry name" value="RHODANESE_3"/>
    <property type="match status" value="1"/>
</dbReference>